<evidence type="ECO:0000256" key="13">
    <source>
        <dbReference type="SAM" id="Phobius"/>
    </source>
</evidence>
<dbReference type="GO" id="GO:0006811">
    <property type="term" value="P:monoatomic ion transport"/>
    <property type="evidence" value="ECO:0007669"/>
    <property type="project" value="UniProtKB-KW"/>
</dbReference>
<feature type="transmembrane region" description="Helical" evidence="13">
    <location>
        <begin position="196"/>
        <end position="216"/>
    </location>
</feature>
<evidence type="ECO:0000256" key="12">
    <source>
        <dbReference type="ARBA" id="ARBA00031636"/>
    </source>
</evidence>
<comment type="subcellular location">
    <subcellularLocation>
        <location evidence="2">Cell membrane</location>
        <topology evidence="2">Multi-pass membrane protein</topology>
    </subcellularLocation>
</comment>
<sequence length="447" mass="48860">MEKTYNLTEGSITKTLFRLALPIIGTSFAEVAYSFVDMFWVGKMGTEAVASVGTAGFFTWLASAIVLIPKIGAEVGVAQSTGKNELKEVKRYIKHSIQIAVCLAILYGFIMIVFRKEMIGFFNLKEEKIIRDAINYLVIVSCGFVFYFLNPVFTAVFNGYGDSRTPFVVNTVGLVTNIILDPFLILGIGPFPRLEVIGAALATVFSQMISTFIFIIKAKRTPLIFSEIALFQKPDFSLVKTIVRLGLPTALQNGFFSVIGMVLARIIAQWGATPIAVQNIGSQIEAISWMTAGGFESAMCAFTGQNYGANKWERVKKAYMAGMAIVSGIGIFASVLLIFCGGPLFSIFIKEEEAVLLGVQYLRILGFSQLFMCIEITTAGAFYGIGKTLPPSITGIVFNILRVPGALFLSATGLGLNGIWWAISISSIFKGTVLTLWYVFELKKKLC</sequence>
<dbReference type="RefSeq" id="WP_015359282.1">
    <property type="nucleotide sequence ID" value="NZ_CP014672.1"/>
</dbReference>
<keyword evidence="6" id="KW-0050">Antiport</keyword>
<dbReference type="InterPro" id="IPR002528">
    <property type="entry name" value="MATE_fam"/>
</dbReference>
<keyword evidence="11 13" id="KW-0472">Membrane</keyword>
<feature type="transmembrane region" description="Helical" evidence="13">
    <location>
        <begin position="16"/>
        <end position="36"/>
    </location>
</feature>
<dbReference type="PANTHER" id="PTHR43298:SF2">
    <property type="entry name" value="FMN_FAD EXPORTER YEEO-RELATED"/>
    <property type="match status" value="1"/>
</dbReference>
<name>A0A1B1YDW7_THEST</name>
<dbReference type="EMBL" id="CP014672">
    <property type="protein sequence ID" value="ANW98943.1"/>
    <property type="molecule type" value="Genomic_DNA"/>
</dbReference>
<keyword evidence="5" id="KW-0813">Transport</keyword>
<evidence type="ECO:0000313" key="15">
    <source>
        <dbReference type="Proteomes" id="UP000092971"/>
    </source>
</evidence>
<dbReference type="OrthoDB" id="9776324at2"/>
<gene>
    <name evidence="14" type="ORF">CSTERTH_07860</name>
</gene>
<evidence type="ECO:0000256" key="5">
    <source>
        <dbReference type="ARBA" id="ARBA00022448"/>
    </source>
</evidence>
<comment type="similarity">
    <text evidence="3">Belongs to the multi antimicrobial extrusion (MATE) (TC 2.A.66.1) family.</text>
</comment>
<dbReference type="CDD" id="cd13140">
    <property type="entry name" value="MATE_like_1"/>
    <property type="match status" value="1"/>
</dbReference>
<dbReference type="NCBIfam" id="TIGR00797">
    <property type="entry name" value="matE"/>
    <property type="match status" value="1"/>
</dbReference>
<feature type="transmembrane region" description="Helical" evidence="13">
    <location>
        <begin position="396"/>
        <end position="413"/>
    </location>
</feature>
<feature type="transmembrane region" description="Helical" evidence="13">
    <location>
        <begin position="134"/>
        <end position="160"/>
    </location>
</feature>
<dbReference type="PIRSF" id="PIRSF006603">
    <property type="entry name" value="DinF"/>
    <property type="match status" value="1"/>
</dbReference>
<organism evidence="14 15">
    <name type="scientific">Thermoclostridium stercorarium subsp. thermolacticum DSM 2910</name>
    <dbReference type="NCBI Taxonomy" id="1121336"/>
    <lineage>
        <taxon>Bacteria</taxon>
        <taxon>Bacillati</taxon>
        <taxon>Bacillota</taxon>
        <taxon>Clostridia</taxon>
        <taxon>Eubacteriales</taxon>
        <taxon>Oscillospiraceae</taxon>
        <taxon>Thermoclostridium</taxon>
    </lineage>
</organism>
<keyword evidence="8 13" id="KW-0812">Transmembrane</keyword>
<dbReference type="InterPro" id="IPR050222">
    <property type="entry name" value="MATE_MdtK"/>
</dbReference>
<evidence type="ECO:0000256" key="7">
    <source>
        <dbReference type="ARBA" id="ARBA00022475"/>
    </source>
</evidence>
<dbReference type="AlphaFoldDB" id="A0A1B1YDW7"/>
<feature type="transmembrane region" description="Helical" evidence="13">
    <location>
        <begin position="361"/>
        <end position="384"/>
    </location>
</feature>
<evidence type="ECO:0000256" key="10">
    <source>
        <dbReference type="ARBA" id="ARBA00023065"/>
    </source>
</evidence>
<comment type="function">
    <text evidence="1">Multidrug efflux pump.</text>
</comment>
<feature type="transmembrane region" description="Helical" evidence="13">
    <location>
        <begin position="167"/>
        <end position="190"/>
    </location>
</feature>
<dbReference type="PANTHER" id="PTHR43298">
    <property type="entry name" value="MULTIDRUG RESISTANCE PROTEIN NORM-RELATED"/>
    <property type="match status" value="1"/>
</dbReference>
<keyword evidence="7" id="KW-1003">Cell membrane</keyword>
<reference evidence="14 15" key="1">
    <citation type="submission" date="2016-02" db="EMBL/GenBank/DDBJ databases">
        <title>Comparison of Clostridium stercorarium subspecies using comparative genomics and transcriptomics.</title>
        <authorList>
            <person name="Schellenberg J."/>
            <person name="Thallinger G."/>
            <person name="Levin D.B."/>
            <person name="Zhang X."/>
            <person name="Alvare G."/>
            <person name="Fristensky B."/>
            <person name="Sparling R."/>
        </authorList>
    </citation>
    <scope>NUCLEOTIDE SEQUENCE [LARGE SCALE GENOMIC DNA]</scope>
    <source>
        <strain evidence="14 15">DSM 2910</strain>
    </source>
</reference>
<proteinExistence type="inferred from homology"/>
<evidence type="ECO:0000256" key="3">
    <source>
        <dbReference type="ARBA" id="ARBA00010199"/>
    </source>
</evidence>
<feature type="transmembrane region" description="Helical" evidence="13">
    <location>
        <begin position="48"/>
        <end position="71"/>
    </location>
</feature>
<dbReference type="GO" id="GO:0005886">
    <property type="term" value="C:plasma membrane"/>
    <property type="evidence" value="ECO:0007669"/>
    <property type="project" value="UniProtKB-SubCell"/>
</dbReference>
<evidence type="ECO:0000256" key="1">
    <source>
        <dbReference type="ARBA" id="ARBA00003408"/>
    </source>
</evidence>
<keyword evidence="10" id="KW-0406">Ion transport</keyword>
<feature type="transmembrane region" description="Helical" evidence="13">
    <location>
        <begin position="321"/>
        <end position="349"/>
    </location>
</feature>
<evidence type="ECO:0000256" key="6">
    <source>
        <dbReference type="ARBA" id="ARBA00022449"/>
    </source>
</evidence>
<evidence type="ECO:0000256" key="9">
    <source>
        <dbReference type="ARBA" id="ARBA00022989"/>
    </source>
</evidence>
<evidence type="ECO:0000256" key="2">
    <source>
        <dbReference type="ARBA" id="ARBA00004651"/>
    </source>
</evidence>
<feature type="transmembrane region" description="Helical" evidence="13">
    <location>
        <begin position="92"/>
        <end position="114"/>
    </location>
</feature>
<evidence type="ECO:0000256" key="4">
    <source>
        <dbReference type="ARBA" id="ARBA00020268"/>
    </source>
</evidence>
<dbReference type="Pfam" id="PF01554">
    <property type="entry name" value="MatE"/>
    <property type="match status" value="2"/>
</dbReference>
<feature type="transmembrane region" description="Helical" evidence="13">
    <location>
        <begin position="419"/>
        <end position="440"/>
    </location>
</feature>
<evidence type="ECO:0000256" key="8">
    <source>
        <dbReference type="ARBA" id="ARBA00022692"/>
    </source>
</evidence>
<protein>
    <recommendedName>
        <fullName evidence="4">Probable multidrug resistance protein NorM</fullName>
    </recommendedName>
    <alternativeName>
        <fullName evidence="12">Multidrug-efflux transporter</fullName>
    </alternativeName>
</protein>
<dbReference type="InterPro" id="IPR048279">
    <property type="entry name" value="MdtK-like"/>
</dbReference>
<dbReference type="GO" id="GO:0015297">
    <property type="term" value="F:antiporter activity"/>
    <property type="evidence" value="ECO:0007669"/>
    <property type="project" value="UniProtKB-KW"/>
</dbReference>
<dbReference type="GO" id="GO:0042910">
    <property type="term" value="F:xenobiotic transmembrane transporter activity"/>
    <property type="evidence" value="ECO:0007669"/>
    <property type="project" value="InterPro"/>
</dbReference>
<evidence type="ECO:0000313" key="14">
    <source>
        <dbReference type="EMBL" id="ANW98943.1"/>
    </source>
</evidence>
<keyword evidence="9 13" id="KW-1133">Transmembrane helix</keyword>
<evidence type="ECO:0000256" key="11">
    <source>
        <dbReference type="ARBA" id="ARBA00023136"/>
    </source>
</evidence>
<dbReference type="Proteomes" id="UP000092971">
    <property type="component" value="Chromosome"/>
</dbReference>
<accession>A0A1B1YDW7</accession>